<keyword evidence="4" id="KW-1185">Reference proteome</keyword>
<name>A0A409X1F4_9AGAR</name>
<feature type="compositionally biased region" description="Basic and acidic residues" evidence="2">
    <location>
        <begin position="577"/>
        <end position="597"/>
    </location>
</feature>
<dbReference type="AlphaFoldDB" id="A0A409X1F4"/>
<proteinExistence type="predicted"/>
<keyword evidence="1" id="KW-0175">Coiled coil</keyword>
<accession>A0A409X1F4</accession>
<dbReference type="STRING" id="181874.A0A409X1F4"/>
<feature type="region of interest" description="Disordered" evidence="2">
    <location>
        <begin position="1"/>
        <end position="35"/>
    </location>
</feature>
<feature type="coiled-coil region" evidence="1">
    <location>
        <begin position="65"/>
        <end position="103"/>
    </location>
</feature>
<organism evidence="3 4">
    <name type="scientific">Panaeolus cyanescens</name>
    <dbReference type="NCBI Taxonomy" id="181874"/>
    <lineage>
        <taxon>Eukaryota</taxon>
        <taxon>Fungi</taxon>
        <taxon>Dikarya</taxon>
        <taxon>Basidiomycota</taxon>
        <taxon>Agaricomycotina</taxon>
        <taxon>Agaricomycetes</taxon>
        <taxon>Agaricomycetidae</taxon>
        <taxon>Agaricales</taxon>
        <taxon>Agaricineae</taxon>
        <taxon>Galeropsidaceae</taxon>
        <taxon>Panaeolus</taxon>
    </lineage>
</organism>
<evidence type="ECO:0000313" key="4">
    <source>
        <dbReference type="Proteomes" id="UP000284842"/>
    </source>
</evidence>
<dbReference type="EMBL" id="NHTK01004849">
    <property type="protein sequence ID" value="PPQ84628.1"/>
    <property type="molecule type" value="Genomic_DNA"/>
</dbReference>
<feature type="compositionally biased region" description="Acidic residues" evidence="2">
    <location>
        <begin position="295"/>
        <end position="305"/>
    </location>
</feature>
<feature type="compositionally biased region" description="Polar residues" evidence="2">
    <location>
        <begin position="402"/>
        <end position="436"/>
    </location>
</feature>
<feature type="region of interest" description="Disordered" evidence="2">
    <location>
        <begin position="577"/>
        <end position="605"/>
    </location>
</feature>
<comment type="caution">
    <text evidence="3">The sequence shown here is derived from an EMBL/GenBank/DDBJ whole genome shotgun (WGS) entry which is preliminary data.</text>
</comment>
<evidence type="ECO:0000256" key="1">
    <source>
        <dbReference type="SAM" id="Coils"/>
    </source>
</evidence>
<protein>
    <submittedName>
        <fullName evidence="3">Uncharacterized protein</fullName>
    </submittedName>
</protein>
<gene>
    <name evidence="3" type="ORF">CVT24_007137</name>
</gene>
<feature type="non-terminal residue" evidence="3">
    <location>
        <position position="752"/>
    </location>
</feature>
<dbReference type="OrthoDB" id="3070190at2759"/>
<evidence type="ECO:0000256" key="2">
    <source>
        <dbReference type="SAM" id="MobiDB-lite"/>
    </source>
</evidence>
<dbReference type="Proteomes" id="UP000284842">
    <property type="component" value="Unassembled WGS sequence"/>
</dbReference>
<dbReference type="InParanoid" id="A0A409X1F4"/>
<feature type="region of interest" description="Disordered" evidence="2">
    <location>
        <begin position="362"/>
        <end position="446"/>
    </location>
</feature>
<sequence length="752" mass="85147">MALSSSSPKKGKPTPETRRRRSRRDSSDEDRVTGMYKSKVQVVDKYGADHKKQLEFVADELVRLRASTQETQTGYKNEVKKLREEMRKAVNKQETAIADIRAQQREYTTTIQKWQQALVDSDLHAQQLRITVEAEGVRSRQMLKEVKTLVQVVSEREKVLKALFESTIKQPPSGAISTKTSIPDSPDHLEDMEVDLIDFDTDPVEPAPTADKGKAVLRQPLGDTIGTTQEDEDDMFVGPSRPGSSICASYMDVDSLRDVQKFLDSDNEEEEVSRALVVHPSNQGNGILRQALQEDKEESDHDDLSDDHRNGKVMPQPARIIFASYNESEKDVEEAQTMLMANEGHRANIISHSRGYHRIEADDANDTSSSDEGPAVSTVSKPRINSRDIRRPKGGAGPMLQSGKNLTRITPSLSMGTGTRRSPGTKTPIADSSRNTIVDDEDEGDEADTTLTLGQYNQKFKKPRKYDRSDPVLIAKNKLLTAHFKTFFGAKNDAELAKRRITTNGTQASQIPSPPYTPEWTRETGDMDTEWNFQLATLFFKSVAEDLNEYFQATNKDDEAYATERFMARLKRIQGRYIKEDPKRSEGKHQRRRDLQRPHTRRKTLYDTRRAIVKENINSSSRQEQKNIWKNIGMMVDTLGADGQSSDESGRDEQGGRIYVVKKMSWRSPAVLSRLKVIDDDRNKTNGYGNSPAGRVFRDRKRQGTKTSQETVRRPIAGLPHNFYDPKFLDSLSPRERQKLDPGEPFAFVQFS</sequence>
<feature type="region of interest" description="Disordered" evidence="2">
    <location>
        <begin position="293"/>
        <end position="317"/>
    </location>
</feature>
<evidence type="ECO:0000313" key="3">
    <source>
        <dbReference type="EMBL" id="PPQ84628.1"/>
    </source>
</evidence>
<reference evidence="3 4" key="1">
    <citation type="journal article" date="2018" name="Evol. Lett.">
        <title>Horizontal gene cluster transfer increased hallucinogenic mushroom diversity.</title>
        <authorList>
            <person name="Reynolds H.T."/>
            <person name="Vijayakumar V."/>
            <person name="Gluck-Thaler E."/>
            <person name="Korotkin H.B."/>
            <person name="Matheny P.B."/>
            <person name="Slot J.C."/>
        </authorList>
    </citation>
    <scope>NUCLEOTIDE SEQUENCE [LARGE SCALE GENOMIC DNA]</scope>
    <source>
        <strain evidence="3 4">2629</strain>
    </source>
</reference>